<evidence type="ECO:0000313" key="1">
    <source>
        <dbReference type="EMBL" id="AOW11027.1"/>
    </source>
</evidence>
<dbReference type="AlphaFoldDB" id="A0AAC9I9G3"/>
<keyword evidence="2" id="KW-1185">Reference proteome</keyword>
<dbReference type="EMBL" id="CP017479">
    <property type="protein sequence ID" value="AOW11027.1"/>
    <property type="molecule type" value="Genomic_DNA"/>
</dbReference>
<dbReference type="RefSeq" id="WP_035637581.1">
    <property type="nucleotide sequence ID" value="NZ_CP017479.1"/>
</dbReference>
<organism evidence="1 2">
    <name type="scientific">Flavobacterium gilvum</name>
    <dbReference type="NCBI Taxonomy" id="1492737"/>
    <lineage>
        <taxon>Bacteria</taxon>
        <taxon>Pseudomonadati</taxon>
        <taxon>Bacteroidota</taxon>
        <taxon>Flavobacteriia</taxon>
        <taxon>Flavobacteriales</taxon>
        <taxon>Flavobacteriaceae</taxon>
        <taxon>Flavobacterium</taxon>
    </lineage>
</organism>
<sequence>MKSIDNKVIFKIKKAKKGTLFFTEDFLSFGSAKAVSKALERLVLKEMISRVARGIYARLETHPVFGILKPTTEEIAQAIAKRDKARIIPTGSLALNALGLSTQIPMNVVYLTDGAARKIDLGKRKIIFKKTSPKNLSAIGKISSLVIQAAREIGKDHISEKEKQIIIDHLKNEDPYRLGHDIKLAPEWIRIIMRQALKKDTDE</sequence>
<proteinExistence type="predicted"/>
<evidence type="ECO:0000313" key="2">
    <source>
        <dbReference type="Proteomes" id="UP000175968"/>
    </source>
</evidence>
<gene>
    <name evidence="1" type="ORF">EM308_16890</name>
</gene>
<reference evidence="1 2" key="1">
    <citation type="submission" date="2016-10" db="EMBL/GenBank/DDBJ databases">
        <title>Flavobacterium gilvum sp. nov., isolated from stream water.</title>
        <authorList>
            <person name="Shin S.-K."/>
            <person name="Cho Y.-J."/>
            <person name="Yi H."/>
        </authorList>
    </citation>
    <scope>NUCLEOTIDE SEQUENCE [LARGE SCALE GENOMIC DNA]</scope>
    <source>
        <strain evidence="1 2">EM1308</strain>
    </source>
</reference>
<dbReference type="Pfam" id="PF19570">
    <property type="entry name" value="DUF6088"/>
    <property type="match status" value="1"/>
</dbReference>
<dbReference type="KEGG" id="fgl:EM308_16890"/>
<name>A0AAC9I9G3_9FLAO</name>
<dbReference type="InterPro" id="IPR045738">
    <property type="entry name" value="DUF6088"/>
</dbReference>
<protein>
    <recommendedName>
        <fullName evidence="3">Transcriptional regulator, AbiEi antitoxin, Type IV TA system</fullName>
    </recommendedName>
</protein>
<evidence type="ECO:0008006" key="3">
    <source>
        <dbReference type="Google" id="ProtNLM"/>
    </source>
</evidence>
<accession>A0AAC9I9G3</accession>
<dbReference type="Proteomes" id="UP000175968">
    <property type="component" value="Chromosome"/>
</dbReference>